<dbReference type="Proteomes" id="UP000533021">
    <property type="component" value="Unassembled WGS sequence"/>
</dbReference>
<dbReference type="EMBL" id="AABEMN010000018">
    <property type="protein sequence ID" value="EAG9520501.1"/>
    <property type="molecule type" value="Genomic_DNA"/>
</dbReference>
<evidence type="ECO:0000313" key="124">
    <source>
        <dbReference type="Proteomes" id="UP000467536"/>
    </source>
</evidence>
<dbReference type="EMBL" id="AABFMV010000006">
    <property type="protein sequence ID" value="EAH1615652.1"/>
    <property type="molecule type" value="Genomic_DNA"/>
</dbReference>
<dbReference type="NCBIfam" id="TIGR00099">
    <property type="entry name" value="Cof-subfamily"/>
    <property type="match status" value="1"/>
</dbReference>
<evidence type="ECO:0000313" key="141">
    <source>
        <dbReference type="Proteomes" id="UP000535556"/>
    </source>
</evidence>
<dbReference type="Gene3D" id="3.30.1240.10">
    <property type="match status" value="1"/>
</dbReference>
<evidence type="ECO:0000313" key="84">
    <source>
        <dbReference type="EMBL" id="UUJ80597.1"/>
    </source>
</evidence>
<dbReference type="EMBL" id="AABAWE010000001">
    <property type="protein sequence ID" value="EAG2086048.1"/>
    <property type="molecule type" value="Genomic_DNA"/>
</dbReference>
<dbReference type="Proteomes" id="UP000548826">
    <property type="component" value="Unassembled WGS sequence"/>
</dbReference>
<evidence type="ECO:0000313" key="142">
    <source>
        <dbReference type="Proteomes" id="UP000540117"/>
    </source>
</evidence>
<evidence type="ECO:0000313" key="150">
    <source>
        <dbReference type="Proteomes" id="UP000840197"/>
    </source>
</evidence>
<evidence type="ECO:0000313" key="70">
    <source>
        <dbReference type="EMBL" id="HAC0011884.1"/>
    </source>
</evidence>
<dbReference type="EMBL" id="AANPAU010000002">
    <property type="protein sequence ID" value="EDP8513534.1"/>
    <property type="molecule type" value="Genomic_DNA"/>
</dbReference>
<evidence type="ECO:0000313" key="76">
    <source>
        <dbReference type="EMBL" id="MCO38181.1"/>
    </source>
</evidence>
<dbReference type="Proteomes" id="UP000527632">
    <property type="component" value="Unassembled WGS sequence"/>
</dbReference>
<dbReference type="EMBL" id="AALEDS010000018">
    <property type="protein sequence ID" value="ECY6545382.1"/>
    <property type="molecule type" value="Genomic_DNA"/>
</dbReference>
<dbReference type="EMBL" id="AAKHCT010000001">
    <property type="protein sequence ID" value="ECR7122112.1"/>
    <property type="molecule type" value="Genomic_DNA"/>
</dbReference>
<dbReference type="EMBL" id="AAARLF010000001">
    <property type="protein sequence ID" value="EAE2896536.1"/>
    <property type="molecule type" value="Genomic_DNA"/>
</dbReference>
<evidence type="ECO:0000313" key="112">
    <source>
        <dbReference type="Proteomes" id="UP000398321"/>
    </source>
</evidence>
<dbReference type="Proteomes" id="UP000840567">
    <property type="component" value="Unassembled WGS sequence"/>
</dbReference>
<evidence type="ECO:0000313" key="20">
    <source>
        <dbReference type="EMBL" id="EAE2896536.1"/>
    </source>
</evidence>
<evidence type="ECO:0000313" key="46">
    <source>
        <dbReference type="EMBL" id="EAK9427415.1"/>
    </source>
</evidence>
<evidence type="ECO:0000313" key="50">
    <source>
        <dbReference type="EMBL" id="ECL0131557.1"/>
    </source>
</evidence>
<dbReference type="Proteomes" id="UP000481141">
    <property type="component" value="Unassembled WGS sequence"/>
</dbReference>
<evidence type="ECO:0000313" key="153">
    <source>
        <dbReference type="Proteomes" id="UP000843775"/>
    </source>
</evidence>
<evidence type="ECO:0000313" key="143">
    <source>
        <dbReference type="Proteomes" id="UP000544530"/>
    </source>
</evidence>
<dbReference type="EC" id="3.1.3.-" evidence="80"/>
<evidence type="ECO:0000313" key="54">
    <source>
        <dbReference type="EMBL" id="ECY9783930.1"/>
    </source>
</evidence>
<evidence type="ECO:0000313" key="90">
    <source>
        <dbReference type="Proteomes" id="UP000331186"/>
    </source>
</evidence>
<evidence type="ECO:0000313" key="114">
    <source>
        <dbReference type="Proteomes" id="UP000410967"/>
    </source>
</evidence>
<evidence type="ECO:0000313" key="69">
    <source>
        <dbReference type="EMBL" id="HAB9175182.1"/>
    </source>
</evidence>
<dbReference type="InterPro" id="IPR006379">
    <property type="entry name" value="HAD-SF_hydro_IIB"/>
</dbReference>
<dbReference type="EMBL" id="AAAIXK010000001">
    <property type="protein sequence ID" value="EAC5549368.1"/>
    <property type="molecule type" value="Genomic_DNA"/>
</dbReference>
<evidence type="ECO:0000313" key="89">
    <source>
        <dbReference type="Proteomes" id="UP000322220"/>
    </source>
</evidence>
<dbReference type="EMBL" id="AABATR010000001">
    <property type="protein sequence ID" value="EAG1892180.1"/>
    <property type="molecule type" value="Genomic_DNA"/>
</dbReference>
<dbReference type="EMBL" id="AAAQJJ010000020">
    <property type="protein sequence ID" value="EAE0770976.1"/>
    <property type="molecule type" value="Genomic_DNA"/>
</dbReference>
<evidence type="ECO:0000313" key="55">
    <source>
        <dbReference type="EMBL" id="EDH0840494.1"/>
    </source>
</evidence>
<evidence type="ECO:0000313" key="47">
    <source>
        <dbReference type="EMBL" id="ECB9472357.1"/>
    </source>
</evidence>
<evidence type="ECO:0000313" key="100">
    <source>
        <dbReference type="Proteomes" id="UP000356407"/>
    </source>
</evidence>
<sequence>MIKVIASDMDGTLLNSDIEIAQENVEAIEKARAKGIHFVLCTGRMYDDAMGLINKANLYAPAICMNGAEIRDEHGKIILQHPIDRNLARNTYNTLTELGMYTEFFTDMGPITTDKARGKEFMIEMHKRIHPDVPAETIMDKVEERFESKDVHEIPDVERILGNKDLTILKFISFSSDKDILAKAKQKLEKDSELSVTSSFSDNIEITHREAQKGISLQYYVEKLGVTLDETFAIGDNMNDISMLKMAGYSVAMGNGEEEVKDLAEHVTLSNDEHGVAAAIYKMLETND</sequence>
<evidence type="ECO:0000313" key="119">
    <source>
        <dbReference type="Proteomes" id="UP000455569"/>
    </source>
</evidence>
<dbReference type="PROSITE" id="PS01229">
    <property type="entry name" value="COF_2"/>
    <property type="match status" value="1"/>
</dbReference>
<dbReference type="AlphaFoldDB" id="A0A0B8R2E9"/>
<evidence type="ECO:0000313" key="77">
    <source>
        <dbReference type="EMBL" id="NYA00593.1"/>
    </source>
</evidence>
<dbReference type="Proteomes" id="UP000522199">
    <property type="component" value="Unassembled WGS sequence"/>
</dbReference>
<dbReference type="EMBL" id="AABBAW010000001">
    <property type="protein sequence ID" value="EAG2514133.1"/>
    <property type="molecule type" value="Genomic_DNA"/>
</dbReference>
<evidence type="ECO:0000313" key="42">
    <source>
        <dbReference type="EMBL" id="EAH3292827.1"/>
    </source>
</evidence>
<dbReference type="EMBL" id="AACKDQ010000050">
    <property type="protein sequence ID" value="EAK9318401.1"/>
    <property type="molecule type" value="Genomic_DNA"/>
</dbReference>
<dbReference type="Proteomes" id="UP000193519">
    <property type="component" value="Chromosome"/>
</dbReference>
<dbReference type="EMBL" id="DABJAN010000001">
    <property type="protein sequence ID" value="HAJ9592169.1"/>
    <property type="molecule type" value="Genomic_DNA"/>
</dbReference>
<dbReference type="Proteomes" id="UP000345329">
    <property type="component" value="Unassembled WGS sequence"/>
</dbReference>
<dbReference type="KEGG" id="lmok:CQ02_03575"/>
<dbReference type="Proteomes" id="UP000354255">
    <property type="component" value="Unassembled WGS sequence"/>
</dbReference>
<dbReference type="PANTHER" id="PTHR10000:SF55">
    <property type="entry name" value="5-AMINO-6-(5-PHOSPHO-D-RIBITYLAMINO)URACIL PHOSPHATASE YCSE"/>
    <property type="match status" value="1"/>
</dbReference>
<evidence type="ECO:0000313" key="35">
    <source>
        <dbReference type="EMBL" id="EAG9520501.1"/>
    </source>
</evidence>
<evidence type="ECO:0000313" key="67">
    <source>
        <dbReference type="EMBL" id="HAB8399564.1"/>
    </source>
</evidence>
<dbReference type="EMBL" id="DAAIHR010000016">
    <property type="protein sequence ID" value="HAB8399564.1"/>
    <property type="molecule type" value="Genomic_DNA"/>
</dbReference>
<evidence type="ECO:0000313" key="101">
    <source>
        <dbReference type="Proteomes" id="UP000358545"/>
    </source>
</evidence>
<dbReference type="EMBL" id="AAANYR010000001">
    <property type="protein sequence ID" value="EAD5785507.1"/>
    <property type="molecule type" value="Genomic_DNA"/>
</dbReference>
<dbReference type="EMBL" id="AANDSR010000001">
    <property type="protein sequence ID" value="EDN9835565.1"/>
    <property type="molecule type" value="Genomic_DNA"/>
</dbReference>
<evidence type="ECO:0000313" key="123">
    <source>
        <dbReference type="Proteomes" id="UP000467347"/>
    </source>
</evidence>
<evidence type="ECO:0000313" key="80">
    <source>
        <dbReference type="EMBL" id="RJZ24157.1"/>
    </source>
</evidence>
<evidence type="ECO:0000313" key="28">
    <source>
        <dbReference type="EMBL" id="EAG2998450.1"/>
    </source>
</evidence>
<evidence type="ECO:0000313" key="51">
    <source>
        <dbReference type="EMBL" id="ECR7122112.1"/>
    </source>
</evidence>
<evidence type="ECO:0000313" key="148">
    <source>
        <dbReference type="Proteomes" id="UP000566597"/>
    </source>
</evidence>
<evidence type="ECO:0000313" key="56">
    <source>
        <dbReference type="EMBL" id="EDN7713734.1"/>
    </source>
</evidence>
<evidence type="ECO:0000313" key="18">
    <source>
        <dbReference type="EMBL" id="EAE2355537.1"/>
    </source>
</evidence>
<evidence type="ECO:0000313" key="83">
    <source>
        <dbReference type="EMBL" id="TYU50705.1"/>
    </source>
</evidence>
<evidence type="ECO:0000313" key="136">
    <source>
        <dbReference type="Proteomes" id="UP000527632"/>
    </source>
</evidence>
<dbReference type="EMBL" id="AAAKQF010000005">
    <property type="protein sequence ID" value="EAC9040322.1"/>
    <property type="molecule type" value="Genomic_DNA"/>
</dbReference>
<dbReference type="Proteomes" id="UP000535556">
    <property type="component" value="Unassembled WGS sequence"/>
</dbReference>
<dbReference type="EMBL" id="AAASLB010000001">
    <property type="protein sequence ID" value="EAE4940680.1"/>
    <property type="molecule type" value="Genomic_DNA"/>
</dbReference>
<evidence type="ECO:0000313" key="135">
    <source>
        <dbReference type="Proteomes" id="UP000525850"/>
    </source>
</evidence>
<dbReference type="Proteomes" id="UP000566721">
    <property type="component" value="Unassembled WGS sequence"/>
</dbReference>
<dbReference type="Proteomes" id="UP000322220">
    <property type="component" value="Unassembled WGS sequence"/>
</dbReference>
<dbReference type="EMBL" id="MJTJ01000023">
    <property type="protein sequence ID" value="OET47893.1"/>
    <property type="molecule type" value="Genomic_DNA"/>
</dbReference>
<evidence type="ECO:0000313" key="144">
    <source>
        <dbReference type="Proteomes" id="UP000546397"/>
    </source>
</evidence>
<evidence type="ECO:0000313" key="97">
    <source>
        <dbReference type="Proteomes" id="UP000350032"/>
    </source>
</evidence>
<dbReference type="Proteomes" id="UP000478704">
    <property type="component" value="Unassembled WGS sequence"/>
</dbReference>
<dbReference type="Proteomes" id="UP000337746">
    <property type="component" value="Unassembled WGS sequence"/>
</dbReference>
<dbReference type="EMBL" id="DAAJCS010000002">
    <property type="protein sequence ID" value="HAC0011884.1"/>
    <property type="molecule type" value="Genomic_DNA"/>
</dbReference>
<dbReference type="Proteomes" id="UP000376505">
    <property type="component" value="Unassembled WGS sequence"/>
</dbReference>
<dbReference type="EMBL" id="AACJYH010000001">
    <property type="protein sequence ID" value="EAK8896382.1"/>
    <property type="molecule type" value="Genomic_DNA"/>
</dbReference>
<evidence type="ECO:0000313" key="132">
    <source>
        <dbReference type="Proteomes" id="UP000517258"/>
    </source>
</evidence>
<organism evidence="27 135">
    <name type="scientific">Listeria monocytogenes</name>
    <dbReference type="NCBI Taxonomy" id="1639"/>
    <lineage>
        <taxon>Bacteria</taxon>
        <taxon>Bacillati</taxon>
        <taxon>Bacillota</taxon>
        <taxon>Bacilli</taxon>
        <taxon>Bacillales</taxon>
        <taxon>Listeriaceae</taxon>
        <taxon>Listeria</taxon>
    </lineage>
</organism>
<dbReference type="Proteomes" id="UP000840197">
    <property type="component" value="Unassembled WGS sequence"/>
</dbReference>
<dbReference type="Proteomes" id="UP000398321">
    <property type="component" value="Unassembled WGS sequence"/>
</dbReference>
<dbReference type="Proteomes" id="UP000841146">
    <property type="component" value="Unassembled WGS sequence"/>
</dbReference>
<dbReference type="EMBL" id="AABBZO010000002">
    <property type="protein sequence ID" value="EAG4461297.1"/>
    <property type="molecule type" value="Genomic_DNA"/>
</dbReference>
<dbReference type="Proteomes" id="UP000378540">
    <property type="component" value="Unassembled WGS sequence"/>
</dbReference>
<dbReference type="EMBL" id="AAAJWF010000001">
    <property type="protein sequence ID" value="EAC7479253.1"/>
    <property type="molecule type" value="Genomic_DNA"/>
</dbReference>
<evidence type="ECO:0000313" key="24">
    <source>
        <dbReference type="EMBL" id="EAG1892180.1"/>
    </source>
</evidence>
<dbReference type="GO" id="GO:0016791">
    <property type="term" value="F:phosphatase activity"/>
    <property type="evidence" value="ECO:0007669"/>
    <property type="project" value="TreeGrafter"/>
</dbReference>
<evidence type="ECO:0000313" key="43">
    <source>
        <dbReference type="EMBL" id="EAH4240989.1"/>
    </source>
</evidence>
<evidence type="ECO:0000313" key="30">
    <source>
        <dbReference type="EMBL" id="EAG4461297.1"/>
    </source>
</evidence>
<reference evidence="116 131" key="9">
    <citation type="submission" date="2019-09" db="EMBL/GenBank/DDBJ databases">
        <authorList>
            <consortium name="PulseNet: The National Subtyping Network for Foodborne Disease Surveillance"/>
            <person name="Tarr C.L."/>
            <person name="Trees E."/>
            <person name="Katz L.S."/>
            <person name="Carleton-Romer H.A."/>
            <person name="Stroika S."/>
            <person name="Kucerova Z."/>
            <person name="Roache K.F."/>
            <person name="Sabol A.L."/>
            <person name="Besser J."/>
            <person name="Gerner-Smidt P."/>
        </authorList>
    </citation>
    <scope>NUCLEOTIDE SEQUENCE [LARGE SCALE GENOMIC DNA]</scope>
    <source>
        <strain evidence="3 94">2015L-6227</strain>
        <strain evidence="18 92">PNUSAL000134</strain>
        <strain evidence="8 98">PNUSAL000910</strain>
        <strain evidence="23 101">PNUSAL002180</strain>
        <strain evidence="24 126">PNUSAL002298</strain>
        <strain evidence="44 97">PNUSAL004402</strain>
        <strain evidence="51 116">PNUSAL005666</strain>
        <strain evidence="54 131">PNUSAL005692</strain>
    </source>
</reference>
<reference evidence="84" key="12">
    <citation type="submission" date="2022-06" db="EMBL/GenBank/DDBJ databases">
        <title>Complete genomes of Listeria monocytogenes strains L58-55 and 6179.</title>
        <authorList>
            <person name="Schmitz-Esser S."/>
            <person name="Tibbs-Cortes B.W."/>
        </authorList>
    </citation>
    <scope>NUCLEOTIDE SEQUENCE</scope>
    <source>
        <strain evidence="84">L58-55</strain>
    </source>
</reference>
<dbReference type="EMBL" id="AALGDA010000059">
    <property type="protein sequence ID" value="ECY9783930.1"/>
    <property type="molecule type" value="Genomic_DNA"/>
</dbReference>
<reference evidence="93 96" key="5">
    <citation type="submission" date="2018-06" db="EMBL/GenBank/DDBJ databases">
        <authorList>
            <consortium name="GenomeTrakr: Next Generation Sequencing Network for Food Pathogen Tracability"/>
        </authorList>
    </citation>
    <scope>NUCLEOTIDE SEQUENCE [LARGE SCALE GENOMIC DNA]</scope>
    <source>
        <strain evidence="28 147">10B02965A-1</strain>
        <strain evidence="14 110">CFSAN008016</strain>
        <strain evidence="7 104">CFSAN008042</strain>
        <strain evidence="1 100">CFSAN060999</strain>
        <strain evidence="30 137">CFSAN063727</strain>
        <strain evidence="55 91">CFSAN085184</strain>
        <strain evidence="56 119">CFSAN102901</strain>
        <strain evidence="17 105">FDA00006304</strain>
        <strain evidence="16 109">FDA00006494</strain>
        <strain evidence="4 103">FDA00007096</strain>
        <strain evidence="9 113">FDA00008584</strain>
        <strain evidence="5 108">FDA00009539</strain>
        <strain evidence="26">FDA00011243</strain>
        <strain evidence="76 85">FDA00013213</strain>
        <strain evidence="6 90">FDA00013332</strain>
        <strain evidence="12 95">FDA00013853</strain>
        <strain evidence="46">FDA00014181</strain>
        <strain evidence="47 117">FDA00014336</strain>
        <strain evidence="49 111">FDA00014370</strain>
        <strain evidence="48 112">FDA00014392</strain>
        <strain evidence="57 122">FDA00015028</strain>
        <strain evidence="62">FDA00015054</strain>
        <strain evidence="29 142">FDA1005580-S054-001</strain>
        <strain evidence="130">FDA1077646-S145-002</strain>
        <strain evidence="127">FDA1090798-S029-001</strain>
        <strain evidence="129">FDA956581-098-004</strain>
        <strain evidence="27 135">FDA960927-006-004</strain>
        <strain evidence="31 149">FLAG-38921</strain>
        <strain evidence="52 118">FLAG-51482A</strain>
        <strain evidence="25 93">FLAG-54356</strain>
        <strain evidence="15 99">FLAG-78586</strain>
        <strain evidence="11 107">FSIS31901579</strain>
        <strain evidence="43 136">LS1344</strain>
        <strain evidence="13 106">NYAG13B12507-5</strain>
        <strain evidence="59 123">OSF101448</strain>
        <strain evidence="10 96">VA-WGS-00405</strain>
    </source>
</reference>
<evidence type="ECO:0000313" key="98">
    <source>
        <dbReference type="Proteomes" id="UP000354255"/>
    </source>
</evidence>
<evidence type="ECO:0000313" key="104">
    <source>
        <dbReference type="Proteomes" id="UP000368512"/>
    </source>
</evidence>
<dbReference type="Proteomes" id="UP000467347">
    <property type="component" value="Unassembled WGS sequence"/>
</dbReference>
<evidence type="ECO:0000313" key="95">
    <source>
        <dbReference type="Proteomes" id="UP000344343"/>
    </source>
</evidence>
<dbReference type="Proteomes" id="UP000335978">
    <property type="component" value="Unassembled WGS sequence"/>
</dbReference>
<evidence type="ECO:0000313" key="68">
    <source>
        <dbReference type="EMBL" id="HAB8555693.1"/>
    </source>
</evidence>
<dbReference type="Proteomes" id="UP000530452">
    <property type="component" value="Unassembled WGS sequence"/>
</dbReference>
<dbReference type="Proteomes" id="UP000478682">
    <property type="component" value="Unassembled WGS sequence"/>
</dbReference>
<dbReference type="KEGG" id="lmom:IJ09_07025"/>
<dbReference type="Proteomes" id="UP000421738">
    <property type="component" value="Unassembled WGS sequence"/>
</dbReference>
<reference evidence="77 143" key="11">
    <citation type="submission" date="2020-06" db="EMBL/GenBank/DDBJ databases">
        <title>Two Listeria outbreaks in Switzerland in 2018 and 2020.</title>
        <authorList>
            <person name="Stevens M.J.A."/>
            <person name="Bloemberg G."/>
            <person name="Nusch-Inderbinnen M."/>
            <person name="Stephan R."/>
        </authorList>
    </citation>
    <scope>NUCLEOTIDE SEQUENCE [LARGE SCALE GENOMIC DNA]</scope>
    <source>
        <strain evidence="77 143">N18-0707</strain>
    </source>
</reference>
<evidence type="ECO:0000313" key="8">
    <source>
        <dbReference type="EMBL" id="EAC9040322.1"/>
    </source>
</evidence>
<dbReference type="EMBL" id="AABGHY010000001">
    <property type="protein sequence ID" value="EAH3292827.1"/>
    <property type="molecule type" value="Genomic_DNA"/>
</dbReference>
<evidence type="ECO:0000313" key="29">
    <source>
        <dbReference type="EMBL" id="EAG4331790.1"/>
    </source>
</evidence>
<evidence type="ECO:0000313" key="108">
    <source>
        <dbReference type="Proteomes" id="UP000378540"/>
    </source>
</evidence>
<evidence type="ECO:0000313" key="59">
    <source>
        <dbReference type="EMBL" id="EDN9835565.1"/>
    </source>
</evidence>
<evidence type="ECO:0000313" key="155">
    <source>
        <dbReference type="Proteomes" id="UP000845014"/>
    </source>
</evidence>
<dbReference type="Proteomes" id="UP000365297">
    <property type="component" value="Unassembled WGS sequence"/>
</dbReference>
<evidence type="ECO:0000313" key="146">
    <source>
        <dbReference type="Proteomes" id="UP000548826"/>
    </source>
</evidence>
<dbReference type="Proteomes" id="UP000467536">
    <property type="component" value="Unassembled WGS sequence"/>
</dbReference>
<evidence type="ECO:0000313" key="107">
    <source>
        <dbReference type="Proteomes" id="UP000376505"/>
    </source>
</evidence>
<dbReference type="Proteomes" id="UP000368512">
    <property type="component" value="Unassembled WGS sequence"/>
</dbReference>
<evidence type="ECO:0000313" key="23">
    <source>
        <dbReference type="EMBL" id="EAG0868445.1"/>
    </source>
</evidence>
<evidence type="ECO:0000313" key="57">
    <source>
        <dbReference type="EMBL" id="EDN8268740.1"/>
    </source>
</evidence>
<evidence type="ECO:0000313" key="45">
    <source>
        <dbReference type="EMBL" id="EAK9318401.1"/>
    </source>
</evidence>
<dbReference type="Proteomes" id="UP000269407">
    <property type="component" value="Unassembled WGS sequence"/>
</dbReference>
<evidence type="ECO:0000313" key="151">
    <source>
        <dbReference type="Proteomes" id="UP000840567"/>
    </source>
</evidence>
<dbReference type="Proteomes" id="UP000844471">
    <property type="component" value="Unassembled WGS sequence"/>
</dbReference>
<dbReference type="EMBL" id="JACAVN010000001">
    <property type="protein sequence ID" value="NYA00593.1"/>
    <property type="molecule type" value="Genomic_DNA"/>
</dbReference>
<dbReference type="EMBL" id="AAAIKW010000001">
    <property type="protein sequence ID" value="EAC4551313.1"/>
    <property type="molecule type" value="Genomic_DNA"/>
</dbReference>
<dbReference type="EMBL" id="AABEQV010000006">
    <property type="protein sequence ID" value="EAG9857485.1"/>
    <property type="molecule type" value="Genomic_DNA"/>
</dbReference>
<evidence type="ECO:0000313" key="38">
    <source>
        <dbReference type="EMBL" id="EAH0251378.1"/>
    </source>
</evidence>
<dbReference type="EMBL" id="AAAIJX010000006">
    <property type="protein sequence ID" value="EAC4483384.1"/>
    <property type="molecule type" value="Genomic_DNA"/>
</dbReference>
<dbReference type="Proteomes" id="UP000566597">
    <property type="component" value="Unassembled WGS sequence"/>
</dbReference>
<evidence type="ECO:0000313" key="147">
    <source>
        <dbReference type="Proteomes" id="UP000549379"/>
    </source>
</evidence>
<evidence type="ECO:0000313" key="34">
    <source>
        <dbReference type="EMBL" id="EAG9387918.1"/>
    </source>
</evidence>
<reference evidence="66" key="10">
    <citation type="submission" date="2020-01" db="EMBL/GenBank/DDBJ databases">
        <authorList>
            <consortium name="NCBI Pathogen Detection Project"/>
        </authorList>
    </citation>
    <scope>NUCLEOTIDE SEQUENCE</scope>
    <source>
        <strain evidence="63">09CEB371LM</strain>
        <strain evidence="73">2017-325981-023-01</strain>
        <strain evidence="68">CFIAFB20100120</strain>
        <strain evidence="67">CFIAFB20130012</strain>
        <strain evidence="69">CFIAFB20160038</strain>
        <strain evidence="66">CFIAFB20160079</strain>
        <strain evidence="71">CFIAFB20170037</strain>
        <strain evidence="70">CFIAFB20170045</strain>
        <strain evidence="72">DMG1500109</strain>
        <strain evidence="65">HPB3501</strain>
        <strain evidence="64">Sam_F526FDD3-C0F7-43DB-B204-E231FEF9C926</strain>
        <strain evidence="74">SFBRL218_S4</strain>
    </source>
</reference>
<reference evidence="86 87" key="2">
    <citation type="journal article" date="2018" name="BMC Genomics">
        <title>Genes significantly associated with lineage II food isolates of Listeria monocytogenes.</title>
        <authorList>
            <person name="Pirone-Davies C."/>
            <person name="Chen Y."/>
            <person name="Pightling A."/>
            <person name="Ryan G."/>
            <person name="Wang Y."/>
            <person name="Yao K."/>
            <person name="Hoffmann M."/>
            <person name="Allard M.W."/>
        </authorList>
    </citation>
    <scope>NUCLEOTIDE SEQUENCE [LARGE SCALE GENOMIC DNA]</scope>
    <source>
        <strain evidence="82 87">CFSAN028761</strain>
        <strain evidence="80 88">PNUSAL000190</strain>
        <strain evidence="81 86">PNUSAL000550</strain>
    </source>
</reference>
<dbReference type="SUPFAM" id="SSF56784">
    <property type="entry name" value="HAD-like"/>
    <property type="match status" value="1"/>
</dbReference>
<evidence type="ECO:0000313" key="15">
    <source>
        <dbReference type="EMBL" id="EAE1095426.1"/>
    </source>
</evidence>
<evidence type="ECO:0000313" key="21">
    <source>
        <dbReference type="EMBL" id="EAE4940680.1"/>
    </source>
</evidence>
<dbReference type="EMBL" id="AANCRK010000001">
    <property type="protein sequence ID" value="EDN7713734.1"/>
    <property type="molecule type" value="Genomic_DNA"/>
</dbReference>
<gene>
    <name evidence="80" type="primary">ywpj_1</name>
    <name evidence="82" type="synonym">ywpJ_1</name>
    <name evidence="23" type="ORF">A8L61_14330</name>
    <name evidence="33" type="ORF">AB917_08070</name>
    <name evidence="3" type="ORF">ABZ57_02310</name>
    <name evidence="82" type="ORF">AE233_02068</name>
    <name evidence="32" type="ORF">AF817_05280</name>
    <name evidence="79" type="ORF">AJL21_10525</name>
    <name evidence="78" type="ORF">AJL21_15540</name>
    <name evidence="5" type="ORF">AP104_12785</name>
    <name evidence="15" type="ORF">APD94_05595</name>
    <name evidence="17" type="ORF">ARR48_05580</name>
    <name evidence="16" type="ORF">ART25_00160</name>
    <name evidence="4" type="ORF">ARY78_02855</name>
    <name evidence="27" type="ORF">B1N52_03085</name>
    <name evidence="26" type="ORF">B1S26_03150</name>
    <name evidence="1" type="ORF">B4X68_00400</name>
    <name evidence="28" type="ORF">B5K54_14230</name>
    <name evidence="24" type="ORF">BB997_01000</name>
    <name evidence="52" type="ORF">BCZ19_03115</name>
    <name evidence="25" type="ORF">BCZ21_02155</name>
    <name evidence="84" type="ORF">BES38_05130</name>
    <name evidence="30" type="ORF">CA369_03265</name>
    <name evidence="29" type="ORF">CAV64_11135</name>
    <name evidence="13" type="ORF">CD20_00950</name>
    <name evidence="34" type="ORF">CW845_10520</name>
    <name evidence="39" type="ORF">D4271_09540</name>
    <name evidence="40" type="ORF">D4920_03005</name>
    <name evidence="35" type="ORF">D4B11_12030</name>
    <name evidence="36" type="ORF">D4C60_10805</name>
    <name evidence="37" type="ORF">D4D89_10745</name>
    <name evidence="38" type="ORF">D4U23_03130</name>
    <name evidence="41" type="ORF">D5M70_09480</name>
    <name evidence="42" type="ORF">D5N24_00315</name>
    <name evidence="44" type="ORF">D7104_01585</name>
    <name evidence="75" type="ORF">DCK61_02245</name>
    <name evidence="31" type="ORF">DCT16_01000</name>
    <name evidence="14" type="ORF">DG57_14150</name>
    <name evidence="76" type="ORF">DOV25_06920</name>
    <name evidence="7" type="ORF">DQ70_00975</name>
    <name evidence="6" type="ORF">DU018_14095</name>
    <name evidence="80" type="ORF">DYZ50_00162</name>
    <name evidence="81" type="ORF">DYZ80_00564</name>
    <name evidence="2" type="ORF">E0I39_10810</name>
    <name evidence="19" type="ORF">E1V33_14850</name>
    <name evidence="20" type="ORF">E1W43_01055</name>
    <name evidence="21" type="ORF">E1W56_01280</name>
    <name evidence="22" type="ORF">E1X78_02935</name>
    <name evidence="43" type="ORF">E5F58_03120</name>
    <name evidence="12" type="ORF">EX365_02895</name>
    <name evidence="11" type="ORF">EXZ73_03645</name>
    <name evidence="51" type="ORF">F1788_05210</name>
    <name evidence="53" type="ORF">F6436_13650</name>
    <name evidence="54" type="ORF">F6515_13140</name>
    <name evidence="45" type="ORF">FA835_15000</name>
    <name evidence="46" type="ORF">FC284_03570</name>
    <name evidence="50" type="ORF">FJU19_10650</name>
    <name evidence="48" type="ORF">FLQ97_11695</name>
    <name evidence="47" type="ORF">FLR03_01535</name>
    <name evidence="49" type="ORF">FNX40_03035</name>
    <name evidence="60" type="ORF">FV747_06135</name>
    <name evidence="83" type="ORF">FZW98_12515</name>
    <name evidence="62" type="ORF">G3O21_000934</name>
    <name evidence="61" type="ORF">G3R95_001616</name>
    <name evidence="55" type="ORF">GCV64_05225</name>
    <name evidence="63" type="ORF">GHH22_09060</name>
    <name evidence="64" type="ORF">GHO09_02770</name>
    <name evidence="58" type="ORF">GI230_02180</name>
    <name evidence="72" type="ORF">GI949_11150</name>
    <name evidence="65" type="ORF">GIH49_08390</name>
    <name evidence="59" type="ORF">GJW51_02660</name>
    <name evidence="56" type="ORF">GQG13_01200</name>
    <name evidence="57" type="ORF">GT011_05235</name>
    <name evidence="66" type="ORF">GYO01_07730</name>
    <name evidence="67" type="ORF">GYR60_13620</name>
    <name evidence="68" type="ORF">GYS09_00135</name>
    <name evidence="69" type="ORF">GYU24_05620</name>
    <name evidence="70" type="ORF">GYX23_02610</name>
    <name evidence="71" type="ORF">GYY14_02140</name>
    <name evidence="73" type="ORF">HQN34_000335</name>
    <name evidence="77" type="ORF">HZJ64_02015</name>
    <name evidence="74" type="ORF">IP987_002489</name>
    <name evidence="8" type="ORF">KV70_08890</name>
    <name evidence="9" type="ORF">QD52_02890</name>
    <name evidence="10" type="ORF">UI29_02915</name>
    <name evidence="18" type="ORF">Y261_14455</name>
</gene>
<dbReference type="Proteomes" id="UP000455569">
    <property type="component" value="Unassembled WGS sequence"/>
</dbReference>
<dbReference type="Proteomes" id="UP000358545">
    <property type="component" value="Unassembled WGS sequence"/>
</dbReference>
<dbReference type="Proteomes" id="UP000371553">
    <property type="component" value="Unassembled WGS sequence"/>
</dbReference>
<evidence type="ECO:0000313" key="79">
    <source>
        <dbReference type="EMBL" id="OET48696.1"/>
    </source>
</evidence>
<dbReference type="Proteomes" id="UP000478945">
    <property type="component" value="Unassembled WGS sequence"/>
</dbReference>
<evidence type="ECO:0000313" key="64">
    <source>
        <dbReference type="EMBL" id="HAA8489411.1"/>
    </source>
</evidence>
<dbReference type="Proteomes" id="UP000350032">
    <property type="component" value="Unassembled WGS sequence"/>
</dbReference>
<evidence type="ECO:0000313" key="41">
    <source>
        <dbReference type="EMBL" id="EAH3127538.1"/>
    </source>
</evidence>
<dbReference type="Proteomes" id="UP000546397">
    <property type="component" value="Unassembled WGS sequence"/>
</dbReference>
<dbReference type="EMBL" id="AAHZFY010000029">
    <property type="protein sequence ID" value="ECB9514393.1"/>
    <property type="molecule type" value="Genomic_DNA"/>
</dbReference>
<dbReference type="PROSITE" id="PS01228">
    <property type="entry name" value="COF_1"/>
    <property type="match status" value="1"/>
</dbReference>
<dbReference type="EMBL" id="AACKFB010000004">
    <property type="protein sequence ID" value="EAK9427415.1"/>
    <property type="molecule type" value="Genomic_DNA"/>
</dbReference>
<dbReference type="EMBL" id="AABDGJ010000004">
    <property type="protein sequence ID" value="EAG6990542.1"/>
    <property type="molecule type" value="Genomic_DNA"/>
</dbReference>
<evidence type="ECO:0000313" key="78">
    <source>
        <dbReference type="EMBL" id="OET47893.1"/>
    </source>
</evidence>
<evidence type="ECO:0000313" key="139">
    <source>
        <dbReference type="Proteomes" id="UP000530452"/>
    </source>
</evidence>
<evidence type="ECO:0000313" key="5">
    <source>
        <dbReference type="EMBL" id="EAC5950266.1"/>
    </source>
</evidence>
<evidence type="ECO:0000313" key="49">
    <source>
        <dbReference type="EMBL" id="ECC1555779.1"/>
    </source>
</evidence>
<evidence type="ECO:0000313" key="65">
    <source>
        <dbReference type="EMBL" id="HAA9722149.1"/>
    </source>
</evidence>
<dbReference type="EMBL" id="AAANYN010000004">
    <property type="protein sequence ID" value="EAD5773380.1"/>
    <property type="molecule type" value="Genomic_DNA"/>
</dbReference>
<evidence type="ECO:0000313" key="31">
    <source>
        <dbReference type="EMBL" id="EAG6167960.1"/>
    </source>
</evidence>
<dbReference type="EMBL" id="DAAEZQ010000004">
    <property type="protein sequence ID" value="HAA9722149.1"/>
    <property type="molecule type" value="Genomic_DNA"/>
</dbReference>
<proteinExistence type="predicted"/>
<evidence type="ECO:0000313" key="111">
    <source>
        <dbReference type="Proteomes" id="UP000389283"/>
    </source>
</evidence>
<evidence type="ECO:0000313" key="19">
    <source>
        <dbReference type="EMBL" id="EAE2661438.1"/>
    </source>
</evidence>
<dbReference type="SFLD" id="SFLDG01140">
    <property type="entry name" value="C2.B:_Phosphomannomutase_and_P"/>
    <property type="match status" value="1"/>
</dbReference>
<dbReference type="EMBL" id="AAJEKY010000006">
    <property type="protein sequence ID" value="ECL0131557.1"/>
    <property type="molecule type" value="Genomic_DNA"/>
</dbReference>
<reference evidence="114 133" key="7">
    <citation type="submission" date="2019-04" db="EMBL/GenBank/DDBJ databases">
        <authorList>
            <consortium name="GenomeTrakr network: Whole genome sequencing for foodborne pathogen traceback"/>
        </authorList>
    </citation>
    <scope>NUCLEOTIDE SEQUENCE [LARGE SCALE GENOMIC DNA]</scope>
    <source>
        <strain evidence="33 145">CFSAN004300</strain>
        <strain evidence="34 133">CFSAN072474</strain>
        <strain evidence="53 102">FLAG-55987</strain>
        <strain evidence="32 141">NRRL B-33244</strain>
        <strain evidence="45 114">PHLUSALM00088</strain>
    </source>
</reference>
<evidence type="ECO:0000313" key="73">
    <source>
        <dbReference type="EMBL" id="HAJ9592169.1"/>
    </source>
</evidence>
<evidence type="ECO:0000313" key="88">
    <source>
        <dbReference type="Proteomes" id="UP000285054"/>
    </source>
</evidence>
<dbReference type="Proteomes" id="UP000529135">
    <property type="component" value="Unassembled WGS sequence"/>
</dbReference>
<dbReference type="EMBL" id="QXLS01000001">
    <property type="protein sequence ID" value="RKA11032.1"/>
    <property type="molecule type" value="Genomic_DNA"/>
</dbReference>
<evidence type="ECO:0000313" key="40">
    <source>
        <dbReference type="EMBL" id="EAH2281031.1"/>
    </source>
</evidence>
<dbReference type="EMBL" id="CP098507">
    <property type="protein sequence ID" value="UUJ80597.1"/>
    <property type="molecule type" value="Genomic_DNA"/>
</dbReference>
<evidence type="ECO:0000313" key="74">
    <source>
        <dbReference type="EMBL" id="HAO5923273.1"/>
    </source>
</evidence>
<evidence type="ECO:0000313" key="85">
    <source>
        <dbReference type="Proteomes" id="UP000269407"/>
    </source>
</evidence>
<dbReference type="EMBL" id="AANEHK010000004">
    <property type="protein sequence ID" value="EDO0985578.1"/>
    <property type="molecule type" value="Genomic_DNA"/>
</dbReference>
<evidence type="ECO:0000313" key="102">
    <source>
        <dbReference type="Proteomes" id="UP000364988"/>
    </source>
</evidence>
<evidence type="ECO:0000313" key="71">
    <source>
        <dbReference type="EMBL" id="HAC0274163.1"/>
    </source>
</evidence>
<evidence type="ECO:0000313" key="128">
    <source>
        <dbReference type="Proteomes" id="UP000478945"/>
    </source>
</evidence>
<dbReference type="Proteomes" id="UP000364988">
    <property type="component" value="Unassembled WGS sequence"/>
</dbReference>
<evidence type="ECO:0000313" key="106">
    <source>
        <dbReference type="Proteomes" id="UP000371553"/>
    </source>
</evidence>
<dbReference type="EMBL" id="MJTJ01000019">
    <property type="protein sequence ID" value="OET48696.1"/>
    <property type="molecule type" value="Genomic_DNA"/>
</dbReference>
<evidence type="ECO:0000313" key="129">
    <source>
        <dbReference type="Proteomes" id="UP000481141"/>
    </source>
</evidence>
<dbReference type="Proteomes" id="UP000852906">
    <property type="component" value="Unassembled WGS sequence"/>
</dbReference>
<dbReference type="EMBL" id="AAASTI010000001">
    <property type="protein sequence ID" value="EAE5603061.1"/>
    <property type="molecule type" value="Genomic_DNA"/>
</dbReference>
<keyword evidence="27" id="KW-0378">Hydrolase</keyword>
<dbReference type="Proteomes" id="UP000467247">
    <property type="component" value="Unassembled WGS sequence"/>
</dbReference>
<dbReference type="Proteomes" id="UP000843503">
    <property type="component" value="Unassembled WGS sequence"/>
</dbReference>
<protein>
    <submittedName>
        <fullName evidence="27 78">Hydrolase</fullName>
    </submittedName>
    <submittedName>
        <fullName evidence="80">Phosphatase YwpJ</fullName>
        <ecNumber evidence="80">3.1.3.-</ecNumber>
    </submittedName>
</protein>
<evidence type="ECO:0000313" key="91">
    <source>
        <dbReference type="Proteomes" id="UP000335978"/>
    </source>
</evidence>
<dbReference type="Proteomes" id="UP000525850">
    <property type="component" value="Unassembled WGS sequence"/>
</dbReference>
<reference evidence="150 151" key="3">
    <citation type="journal article" date="2018" name="Genome Biol.">
        <title>SKESA: strategic k-mer extension for scrupulous assemblies.</title>
        <authorList>
            <person name="Souvorov A."/>
            <person name="Agarwala R."/>
            <person name="Lipman D.J."/>
        </authorList>
    </citation>
    <scope>NUCLEOTIDE SEQUENCE [LARGE SCALE GENOMIC DNA]</scope>
    <source>
        <strain evidence="63">09CEB371LM</strain>
        <strain evidence="73">2017-325981-023-01</strain>
        <strain evidence="68 154">CFIAFB20100120</strain>
        <strain evidence="67 150">CFIAFB20130012</strain>
        <strain evidence="69">CFIAFB20160038</strain>
        <strain evidence="66 155">CFIAFB20160079</strain>
        <strain evidence="71">CFIAFB20170037</strain>
        <strain evidence="70 152">CFIAFB20170045</strain>
        <strain evidence="72 153">DMG1500109</strain>
        <strain evidence="65">HPB3501</strain>
        <strain evidence="64">Sam_F526FDD3-C0F7-43DB-B204-E231FEF9C926</strain>
        <strain evidence="74">SFBRL218_S4</strain>
    </source>
</reference>
<evidence type="ECO:0000313" key="14">
    <source>
        <dbReference type="EMBL" id="EAE0770976.1"/>
    </source>
</evidence>
<dbReference type="EMBL" id="AABBYJ010000006">
    <property type="protein sequence ID" value="EAG4331790.1"/>
    <property type="molecule type" value="Genomic_DNA"/>
</dbReference>
<evidence type="ECO:0000313" key="39">
    <source>
        <dbReference type="EMBL" id="EAH1615652.1"/>
    </source>
</evidence>
<dbReference type="EMBL" id="DAAEQL010000002">
    <property type="protein sequence ID" value="HAA8489411.1"/>
    <property type="molecule type" value="Genomic_DNA"/>
</dbReference>
<evidence type="ECO:0000313" key="17">
    <source>
        <dbReference type="EMBL" id="EAE1631269.1"/>
    </source>
</evidence>
<reference evidence="83 89" key="8">
    <citation type="submission" date="2019-08" db="EMBL/GenBank/DDBJ databases">
        <title>Soil Listeria distribution.</title>
        <authorList>
            <person name="Liao J."/>
        </authorList>
    </citation>
    <scope>NUCLEOTIDE SEQUENCE [LARGE SCALE GENOMIC DNA]</scope>
    <source>
        <strain evidence="83 89">IN-RH-2-BL1</strain>
    </source>
</reference>
<evidence type="ECO:0000313" key="115">
    <source>
        <dbReference type="Proteomes" id="UP000413786"/>
    </source>
</evidence>
<dbReference type="Proteomes" id="UP000336166">
    <property type="component" value="Unassembled WGS sequence"/>
</dbReference>
<dbReference type="Proteomes" id="UP000285054">
    <property type="component" value="Unassembled WGS sequence"/>
</dbReference>
<evidence type="ECO:0000313" key="86">
    <source>
        <dbReference type="Proteomes" id="UP000272537"/>
    </source>
</evidence>
<dbReference type="EMBL" id="AABBHO010000060">
    <property type="protein sequence ID" value="EAG2998450.1"/>
    <property type="molecule type" value="Genomic_DNA"/>
</dbReference>
<dbReference type="EMBL" id="AANOZB010000004">
    <property type="protein sequence ID" value="EDP8410057.1"/>
    <property type="molecule type" value="Genomic_DNA"/>
</dbReference>
<dbReference type="Proteomes" id="UP000840039">
    <property type="component" value="Unassembled WGS sequence"/>
</dbReference>
<dbReference type="EMBL" id="AABEVT010000001">
    <property type="protein sequence ID" value="EAH0251378.1"/>
    <property type="molecule type" value="Genomic_DNA"/>
</dbReference>
<dbReference type="EMBL" id="AAAQOE010000001">
    <property type="protein sequence ID" value="EAE1095426.1"/>
    <property type="molecule type" value="Genomic_DNA"/>
</dbReference>
<evidence type="ECO:0000313" key="52">
    <source>
        <dbReference type="EMBL" id="ECX6923646.1"/>
    </source>
</evidence>
<evidence type="ECO:0000313" key="3">
    <source>
        <dbReference type="EMBL" id="EAC4551313.1"/>
    </source>
</evidence>
<evidence type="ECO:0000313" key="63">
    <source>
        <dbReference type="EMBL" id="HAA8053304.1"/>
    </source>
</evidence>
<dbReference type="PANTHER" id="PTHR10000">
    <property type="entry name" value="PHOSPHOSERINE PHOSPHATASE"/>
    <property type="match status" value="1"/>
</dbReference>
<evidence type="ECO:0000313" key="116">
    <source>
        <dbReference type="Proteomes" id="UP000421738"/>
    </source>
</evidence>
<evidence type="ECO:0000313" key="6">
    <source>
        <dbReference type="EMBL" id="EAC6549487.1"/>
    </source>
</evidence>
<dbReference type="FunFam" id="3.30.1240.10:FF:000032">
    <property type="entry name" value="Cof-type HAD-IIB family hydrolase"/>
    <property type="match status" value="1"/>
</dbReference>
<dbReference type="Proteomes" id="UP000332711">
    <property type="component" value="Unassembled WGS sequence"/>
</dbReference>
<evidence type="ECO:0000313" key="16">
    <source>
        <dbReference type="EMBL" id="EAE1337335.1"/>
    </source>
</evidence>
<dbReference type="Proteomes" id="UP000840928">
    <property type="component" value="Unassembled WGS sequence"/>
</dbReference>
<dbReference type="EMBL" id="AAAICE010000001">
    <property type="protein sequence ID" value="EAC3880468.1"/>
    <property type="molecule type" value="Genomic_DNA"/>
</dbReference>
<dbReference type="GO" id="GO:0005829">
    <property type="term" value="C:cytosol"/>
    <property type="evidence" value="ECO:0007669"/>
    <property type="project" value="TreeGrafter"/>
</dbReference>
<dbReference type="EMBL" id="DAAJFY010000001">
    <property type="protein sequence ID" value="HAC0274163.1"/>
    <property type="molecule type" value="Genomic_DNA"/>
</dbReference>
<evidence type="ECO:0000313" key="81">
    <source>
        <dbReference type="EMBL" id="RKA11032.1"/>
    </source>
</evidence>
<dbReference type="EMBL" id="QDAY01000001">
    <property type="protein sequence ID" value="KAA9453296.1"/>
    <property type="molecule type" value="Genomic_DNA"/>
</dbReference>
<evidence type="ECO:0000313" key="133">
    <source>
        <dbReference type="Proteomes" id="UP000522199"/>
    </source>
</evidence>
<dbReference type="EMBL" id="DAAJZA010000007">
    <property type="protein sequence ID" value="HAC1755522.1"/>
    <property type="molecule type" value="Genomic_DNA"/>
</dbReference>
<evidence type="ECO:0000313" key="37">
    <source>
        <dbReference type="EMBL" id="EAH0218797.1"/>
    </source>
</evidence>
<dbReference type="Proteomes" id="UP000401273">
    <property type="component" value="Unassembled WGS sequence"/>
</dbReference>
<dbReference type="EMBL" id="DAAEEB010000005">
    <property type="protein sequence ID" value="HAA8053304.1"/>
    <property type="molecule type" value="Genomic_DNA"/>
</dbReference>
<dbReference type="Proteomes" id="UP000427828">
    <property type="component" value="Unassembled WGS sequence"/>
</dbReference>
<evidence type="ECO:0000313" key="60">
    <source>
        <dbReference type="EMBL" id="EDO0985578.1"/>
    </source>
</evidence>
<evidence type="ECO:0000313" key="11">
    <source>
        <dbReference type="EMBL" id="EAD5773380.1"/>
    </source>
</evidence>
<evidence type="ECO:0000313" key="96">
    <source>
        <dbReference type="Proteomes" id="UP000345329"/>
    </source>
</evidence>
<evidence type="ECO:0000313" key="118">
    <source>
        <dbReference type="Proteomes" id="UP000427828"/>
    </source>
</evidence>
<evidence type="ECO:0000313" key="9">
    <source>
        <dbReference type="EMBL" id="EAD1184026.1"/>
    </source>
</evidence>
<evidence type="ECO:0000313" key="92">
    <source>
        <dbReference type="Proteomes" id="UP000336166"/>
    </source>
</evidence>
<evidence type="ECO:0000313" key="154">
    <source>
        <dbReference type="Proteomes" id="UP000844415"/>
    </source>
</evidence>
<dbReference type="EMBL" id="DAAIRR010000001">
    <property type="protein sequence ID" value="HAB9175182.1"/>
    <property type="molecule type" value="Genomic_DNA"/>
</dbReference>
<dbReference type="Proteomes" id="UP000423131">
    <property type="component" value="Unassembled WGS sequence"/>
</dbReference>
<dbReference type="EMBL" id="AABAGT010000028">
    <property type="protein sequence ID" value="EAG0868445.1"/>
    <property type="molecule type" value="Genomic_DNA"/>
</dbReference>
<dbReference type="RefSeq" id="WP_003721781.1">
    <property type="nucleotide sequence ID" value="NC_021824.1"/>
</dbReference>
<dbReference type="EMBL" id="RCRQ01000003">
    <property type="protein sequence ID" value="MCO38181.1"/>
    <property type="molecule type" value="Genomic_DNA"/>
</dbReference>
<evidence type="ECO:0000313" key="13">
    <source>
        <dbReference type="EMBL" id="EAD8144632.1"/>
    </source>
</evidence>
<evidence type="ECO:0000313" key="53">
    <source>
        <dbReference type="EMBL" id="ECY6545382.1"/>
    </source>
</evidence>
<evidence type="ECO:0000313" key="121">
    <source>
        <dbReference type="Proteomes" id="UP000460224"/>
    </source>
</evidence>
<dbReference type="EMBL" id="AABEVI010000006">
    <property type="protein sequence ID" value="EAH0218797.1"/>
    <property type="molecule type" value="Genomic_DNA"/>
</dbReference>
<evidence type="ECO:0000313" key="120">
    <source>
        <dbReference type="Proteomes" id="UP000458487"/>
    </source>
</evidence>
<dbReference type="EMBL" id="AAHZFN010000002">
    <property type="protein sequence ID" value="ECB9472357.1"/>
    <property type="molecule type" value="Genomic_DNA"/>
</dbReference>
<dbReference type="EMBL" id="AABAYG010000001">
    <property type="protein sequence ID" value="EAG2244397.1"/>
    <property type="molecule type" value="Genomic_DNA"/>
</dbReference>
<evidence type="ECO:0000313" key="156">
    <source>
        <dbReference type="Proteomes" id="UP000852906"/>
    </source>
</evidence>
<evidence type="ECO:0000313" key="109">
    <source>
        <dbReference type="Proteomes" id="UP000379076"/>
    </source>
</evidence>
<evidence type="ECO:0000313" key="4">
    <source>
        <dbReference type="EMBL" id="EAC5549368.1"/>
    </source>
</evidence>
<dbReference type="Proteomes" id="UP000344343">
    <property type="component" value="Unassembled WGS sequence"/>
</dbReference>
<evidence type="ECO:0000313" key="145">
    <source>
        <dbReference type="Proteomes" id="UP000548278"/>
    </source>
</evidence>
<evidence type="ECO:0000313" key="99">
    <source>
        <dbReference type="Proteomes" id="UP000355989"/>
    </source>
</evidence>
<dbReference type="Proteomes" id="UP000843775">
    <property type="component" value="Unassembled WGS sequence"/>
</dbReference>
<evidence type="ECO:0000313" key="122">
    <source>
        <dbReference type="Proteomes" id="UP000467247"/>
    </source>
</evidence>
<evidence type="ECO:0000313" key="66">
    <source>
        <dbReference type="EMBL" id="HAB7363990.1"/>
    </source>
</evidence>
<dbReference type="GO" id="GO:0000287">
    <property type="term" value="F:magnesium ion binding"/>
    <property type="evidence" value="ECO:0007669"/>
    <property type="project" value="TreeGrafter"/>
</dbReference>
<evidence type="ECO:0000313" key="117">
    <source>
        <dbReference type="Proteomes" id="UP000423131"/>
    </source>
</evidence>
<evidence type="ECO:0000313" key="94">
    <source>
        <dbReference type="Proteomes" id="UP000339309"/>
    </source>
</evidence>
<dbReference type="Proteomes" id="UP000388699">
    <property type="component" value="Unassembled WGS sequence"/>
</dbReference>
<dbReference type="Proteomes" id="UP000544530">
    <property type="component" value="Unassembled WGS sequence"/>
</dbReference>
<dbReference type="InterPro" id="IPR000150">
    <property type="entry name" value="Cof"/>
</dbReference>
<dbReference type="Proteomes" id="UP000525068">
    <property type="component" value="Unassembled WGS sequence"/>
</dbReference>
<dbReference type="Proteomes" id="UP000368805">
    <property type="component" value="Unassembled WGS sequence"/>
</dbReference>
<dbReference type="EMBL" id="AAAJKI010000052">
    <property type="protein sequence ID" value="EAC6549487.1"/>
    <property type="molecule type" value="Genomic_DNA"/>
</dbReference>
<dbReference type="EMBL" id="AAAMZD010000001">
    <property type="protein sequence ID" value="EAD3791724.1"/>
    <property type="molecule type" value="Genomic_DNA"/>
</dbReference>
<dbReference type="Proteomes" id="UP000356407">
    <property type="component" value="Unassembled WGS sequence"/>
</dbReference>
<evidence type="ECO:0000313" key="12">
    <source>
        <dbReference type="EMBL" id="EAD5785507.1"/>
    </source>
</evidence>
<evidence type="ECO:0000313" key="152">
    <source>
        <dbReference type="Proteomes" id="UP000841146"/>
    </source>
</evidence>
<evidence type="ECO:0000313" key="149">
    <source>
        <dbReference type="Proteomes" id="UP000566721"/>
    </source>
</evidence>
<dbReference type="EMBL" id="AABFVG010000002">
    <property type="protein sequence ID" value="EAH2281031.1"/>
    <property type="molecule type" value="Genomic_DNA"/>
</dbReference>
<evidence type="ECO:0000313" key="2">
    <source>
        <dbReference type="EMBL" id="EAC4483384.1"/>
    </source>
</evidence>
<dbReference type="EMBL" id="AAAQQZ010000001">
    <property type="protein sequence ID" value="EAE1337335.1"/>
    <property type="molecule type" value="Genomic_DNA"/>
</dbReference>
<dbReference type="EMBL" id="AABGFX010000006">
    <property type="protein sequence ID" value="EAH3127538.1"/>
    <property type="molecule type" value="Genomic_DNA"/>
</dbReference>
<dbReference type="Proteomes" id="UP000548278">
    <property type="component" value="Unassembled WGS sequence"/>
</dbReference>
<dbReference type="Proteomes" id="UP000845014">
    <property type="component" value="Unassembled WGS sequence"/>
</dbReference>
<dbReference type="EMBL" id="AAMGHX010000001">
    <property type="protein sequence ID" value="EDH0840494.1"/>
    <property type="molecule type" value="Genomic_DNA"/>
</dbReference>
<dbReference type="Proteomes" id="UP000484022">
    <property type="component" value="Unassembled WGS sequence"/>
</dbReference>
<evidence type="ECO:0000313" key="32">
    <source>
        <dbReference type="EMBL" id="EAG6762637.1"/>
    </source>
</evidence>
<evidence type="ECO:0000313" key="58">
    <source>
        <dbReference type="EMBL" id="EDN9628391.1"/>
    </source>
</evidence>
<dbReference type="Proteomes" id="UP000842809">
    <property type="component" value="Unassembled WGS sequence"/>
</dbReference>
<evidence type="ECO:0000313" key="10">
    <source>
        <dbReference type="EMBL" id="EAD3791724.1"/>
    </source>
</evidence>
<evidence type="ECO:0000313" key="33">
    <source>
        <dbReference type="EMBL" id="EAG6990542.1"/>
    </source>
</evidence>
<dbReference type="Proteomes" id="UP000403352">
    <property type="component" value="Unassembled WGS sequence"/>
</dbReference>
<evidence type="ECO:0000313" key="134">
    <source>
        <dbReference type="Proteomes" id="UP000525068"/>
    </source>
</evidence>
<evidence type="ECO:0000313" key="140">
    <source>
        <dbReference type="Proteomes" id="UP000533021"/>
    </source>
</evidence>
<accession>A0A0B8R2E9</accession>
<evidence type="ECO:0000313" key="25">
    <source>
        <dbReference type="EMBL" id="EAG2086048.1"/>
    </source>
</evidence>
<reference evidence="132 134" key="6">
    <citation type="submission" date="2019-04" db="EMBL/GenBank/DDBJ databases">
        <authorList>
            <person name="Ashton P.M."/>
            <person name="Dallman T."/>
            <person name="Nair S."/>
            <person name="De Pinna E."/>
            <person name="Peters T."/>
            <person name="Grant K."/>
        </authorList>
    </citation>
    <scope>NUCLEOTIDE SEQUENCE [LARGE SCALE GENOMIC DNA]</scope>
    <source>
        <strain evidence="40 140">282333</strain>
        <strain evidence="42 139">282352</strain>
        <strain evidence="35 144">289003</strain>
        <strain evidence="38 148">406731</strain>
        <strain evidence="36 146">429821</strain>
        <strain evidence="39 134">562417</strain>
        <strain evidence="41 138">562428</strain>
        <strain evidence="37 132">563356</strain>
        <strain evidence="2 115">688377</strain>
        <strain evidence="50 128">760311</strain>
        <strain evidence="60 124">788324</strain>
        <strain evidence="58 120">833351</strain>
        <strain evidence="61 125">883775</strain>
        <strain evidence="19">RL15000161</strain>
        <strain evidence="20">RL15000271</strain>
        <strain evidence="21">RL15000286</strain>
        <strain evidence="22">RL15000440</strain>
    </source>
</reference>
<dbReference type="Proteomes" id="UP000393182">
    <property type="component" value="Unassembled WGS sequence"/>
</dbReference>
<evidence type="ECO:0000313" key="125">
    <source>
        <dbReference type="Proteomes" id="UP000470497"/>
    </source>
</evidence>
<dbReference type="EMBL" id="DABXZF010000032">
    <property type="protein sequence ID" value="HAO5923273.1"/>
    <property type="molecule type" value="Genomic_DNA"/>
</dbReference>
<dbReference type="EMBL" id="DAAHUJ010000003">
    <property type="protein sequence ID" value="HAB7363990.1"/>
    <property type="molecule type" value="Genomic_DNA"/>
</dbReference>
<dbReference type="EMBL" id="AALAQH010000001">
    <property type="protein sequence ID" value="ECX6923646.1"/>
    <property type="molecule type" value="Genomic_DNA"/>
</dbReference>
<evidence type="ECO:0000313" key="48">
    <source>
        <dbReference type="EMBL" id="ECB9514393.1"/>
    </source>
</evidence>
<dbReference type="NCBIfam" id="TIGR01484">
    <property type="entry name" value="HAD-SF-IIB"/>
    <property type="match status" value="1"/>
</dbReference>
<dbReference type="EMBL" id="AAAQVA010000001">
    <property type="protein sequence ID" value="EAE1631269.1"/>
    <property type="molecule type" value="Genomic_DNA"/>
</dbReference>
<dbReference type="SFLD" id="SFLDG01144">
    <property type="entry name" value="C2.B.4:_PGP_Like"/>
    <property type="match status" value="1"/>
</dbReference>
<name>A0A0B8R2E9_LISMN</name>
<dbReference type="Proteomes" id="UP000413786">
    <property type="component" value="Unassembled WGS sequence"/>
</dbReference>
<evidence type="ECO:0000313" key="82">
    <source>
        <dbReference type="EMBL" id="RKC01806.1"/>
    </source>
</evidence>
<dbReference type="EMBL" id="AAIAJJ010000002">
    <property type="protein sequence ID" value="ECC1555779.1"/>
    <property type="molecule type" value="Genomic_DNA"/>
</dbReference>
<dbReference type="Proteomes" id="UP000470497">
    <property type="component" value="Unassembled WGS sequence"/>
</dbReference>
<dbReference type="EMBL" id="AAARIE010000032">
    <property type="protein sequence ID" value="EAE2661438.1"/>
    <property type="molecule type" value="Genomic_DNA"/>
</dbReference>
<evidence type="ECO:0000313" key="130">
    <source>
        <dbReference type="Proteomes" id="UP000484022"/>
    </source>
</evidence>
<evidence type="ECO:0000313" key="103">
    <source>
        <dbReference type="Proteomes" id="UP000365297"/>
    </source>
</evidence>
<dbReference type="EMBL" id="VTIK01000007">
    <property type="protein sequence ID" value="TYU50705.1"/>
    <property type="molecule type" value="Genomic_DNA"/>
</dbReference>
<evidence type="ECO:0000313" key="113">
    <source>
        <dbReference type="Proteomes" id="UP000403352"/>
    </source>
</evidence>
<dbReference type="Proteomes" id="UP000355989">
    <property type="component" value="Unassembled WGS sequence"/>
</dbReference>
<evidence type="ECO:0000313" key="44">
    <source>
        <dbReference type="EMBL" id="EAK8896382.1"/>
    </source>
</evidence>
<dbReference type="Pfam" id="PF08282">
    <property type="entry name" value="Hydrolase_3"/>
    <property type="match status" value="1"/>
</dbReference>
<dbReference type="Proteomes" id="UP000339309">
    <property type="component" value="Unassembled WGS sequence"/>
</dbReference>
<dbReference type="Proteomes" id="UP000844415">
    <property type="component" value="Unassembled WGS sequence"/>
</dbReference>
<evidence type="ECO:0000313" key="131">
    <source>
        <dbReference type="Proteomes" id="UP000489121"/>
    </source>
</evidence>
<dbReference type="EMBL" id="AABEKY010000005">
    <property type="protein sequence ID" value="EAG9387918.1"/>
    <property type="molecule type" value="Genomic_DNA"/>
</dbReference>
<dbReference type="Proteomes" id="UP000853596">
    <property type="component" value="Unassembled WGS sequence"/>
</dbReference>
<dbReference type="OMA" id="MPHLTYK"/>
<dbReference type="Proteomes" id="UP000549379">
    <property type="component" value="Unassembled WGS sequence"/>
</dbReference>
<dbReference type="Proteomes" id="UP000528151">
    <property type="component" value="Unassembled WGS sequence"/>
</dbReference>
<dbReference type="Proteomes" id="UP000331186">
    <property type="component" value="Unassembled WGS sequence"/>
</dbReference>
<dbReference type="EMBL" id="AABGUK010000001">
    <property type="protein sequence ID" value="EAH4240989.1"/>
    <property type="molecule type" value="Genomic_DNA"/>
</dbReference>
<dbReference type="EMBL" id="AAALRN010000001">
    <property type="protein sequence ID" value="EAD1184026.1"/>
    <property type="molecule type" value="Genomic_DNA"/>
</dbReference>
<evidence type="ECO:0000313" key="62">
    <source>
        <dbReference type="EMBL" id="EDP8513534.1"/>
    </source>
</evidence>
<dbReference type="EMBL" id="QUQA01000010">
    <property type="protein sequence ID" value="RKC01806.1"/>
    <property type="molecule type" value="Genomic_DNA"/>
</dbReference>
<evidence type="ECO:0000313" key="105">
    <source>
        <dbReference type="Proteomes" id="UP000368805"/>
    </source>
</evidence>
<evidence type="ECO:0000313" key="75">
    <source>
        <dbReference type="EMBL" id="KAA9453296.1"/>
    </source>
</evidence>
<evidence type="ECO:0000313" key="127">
    <source>
        <dbReference type="Proteomes" id="UP000478704"/>
    </source>
</evidence>
<evidence type="ECO:0000313" key="22">
    <source>
        <dbReference type="EMBL" id="EAE5603061.1"/>
    </source>
</evidence>
<dbReference type="Proteomes" id="UP000517258">
    <property type="component" value="Unassembled WGS sequence"/>
</dbReference>
<dbReference type="Proteomes" id="UP000379076">
    <property type="component" value="Unassembled WGS sequence"/>
</dbReference>
<dbReference type="EMBL" id="DAAIJL010000001">
    <property type="protein sequence ID" value="HAB8555693.1"/>
    <property type="molecule type" value="Genomic_DNA"/>
</dbReference>
<dbReference type="Proteomes" id="UP000280270">
    <property type="component" value="Unassembled WGS sequence"/>
</dbReference>
<evidence type="ECO:0000313" key="1">
    <source>
        <dbReference type="EMBL" id="EAC3880468.1"/>
    </source>
</evidence>
<dbReference type="Proteomes" id="UP000272537">
    <property type="component" value="Unassembled WGS sequence"/>
</dbReference>
<evidence type="ECO:0000313" key="61">
    <source>
        <dbReference type="EMBL" id="EDP8410057.1"/>
    </source>
</evidence>
<dbReference type="InterPro" id="IPR036412">
    <property type="entry name" value="HAD-like_sf"/>
</dbReference>
<dbReference type="EMBL" id="AAAREG010000019">
    <property type="protein sequence ID" value="EAE2355537.1"/>
    <property type="molecule type" value="Genomic_DNA"/>
</dbReference>
<evidence type="ECO:0000313" key="36">
    <source>
        <dbReference type="EMBL" id="EAG9857485.1"/>
    </source>
</evidence>
<dbReference type="Proteomes" id="UP000389283">
    <property type="component" value="Unassembled WGS sequence"/>
</dbReference>
<evidence type="ECO:0000313" key="87">
    <source>
        <dbReference type="Proteomes" id="UP000280270"/>
    </source>
</evidence>
<dbReference type="EMBL" id="AAAJCR010000009">
    <property type="protein sequence ID" value="EAC5950266.1"/>
    <property type="molecule type" value="Genomic_DNA"/>
</dbReference>
<dbReference type="Proteomes" id="UP000383365">
    <property type="component" value="Unassembled WGS sequence"/>
</dbReference>
<reference evidence="75 121" key="4">
    <citation type="submission" date="2018-04" db="EMBL/GenBank/DDBJ databases">
        <title>Genome Analysis of a Prevalent Clone of Listeria monocytogenes Sequence Type 87 in China.</title>
        <authorList>
            <person name="Wang Y."/>
        </authorList>
    </citation>
    <scope>NUCLEOTIDE SEQUENCE [LARGE SCALE GENOMIC DNA]</scope>
    <source>
        <strain evidence="75 121">ICDC_LM1523</strain>
    </source>
</reference>
<evidence type="ECO:0000313" key="110">
    <source>
        <dbReference type="Proteomes" id="UP000388699"/>
    </source>
</evidence>
<dbReference type="EMBL" id="AABDDO010000001">
    <property type="protein sequence ID" value="EAG6762637.1"/>
    <property type="molecule type" value="Genomic_DNA"/>
</dbReference>
<dbReference type="Proteomes" id="UP000410967">
    <property type="component" value="Unassembled WGS sequence"/>
</dbReference>
<dbReference type="InterPro" id="IPR023214">
    <property type="entry name" value="HAD_sf"/>
</dbReference>
<dbReference type="Gene3D" id="3.40.50.1000">
    <property type="entry name" value="HAD superfamily/HAD-like"/>
    <property type="match status" value="1"/>
</dbReference>
<evidence type="ECO:0000313" key="93">
    <source>
        <dbReference type="Proteomes" id="UP000337746"/>
    </source>
</evidence>
<dbReference type="CDD" id="cd07516">
    <property type="entry name" value="HAD_Pase"/>
    <property type="match status" value="1"/>
</dbReference>
<evidence type="ECO:0000313" key="126">
    <source>
        <dbReference type="Proteomes" id="UP000478682"/>
    </source>
</evidence>
<dbReference type="EMBL" id="AABCVX010000001">
    <property type="protein sequence ID" value="EAG6167960.1"/>
    <property type="molecule type" value="Genomic_DNA"/>
</dbReference>
<evidence type="ECO:0000313" key="7">
    <source>
        <dbReference type="EMBL" id="EAC7479253.1"/>
    </source>
</evidence>
<evidence type="ECO:0000313" key="26">
    <source>
        <dbReference type="EMBL" id="EAG2244397.1"/>
    </source>
</evidence>
<dbReference type="Proteomes" id="UP000460224">
    <property type="component" value="Unassembled WGS sequence"/>
</dbReference>
<evidence type="ECO:0000313" key="27">
    <source>
        <dbReference type="EMBL" id="EAG2514133.1"/>
    </source>
</evidence>
<dbReference type="EMBL" id="QXKO01000001">
    <property type="protein sequence ID" value="RJZ24157.1"/>
    <property type="molecule type" value="Genomic_DNA"/>
</dbReference>
<evidence type="ECO:0000313" key="137">
    <source>
        <dbReference type="Proteomes" id="UP000528151"/>
    </source>
</evidence>
<evidence type="ECO:0000313" key="72">
    <source>
        <dbReference type="EMBL" id="HAC1755522.1"/>
    </source>
</evidence>
<dbReference type="EMBL" id="AANDQG010000001">
    <property type="protein sequence ID" value="EDN9628391.1"/>
    <property type="molecule type" value="Genomic_DNA"/>
</dbReference>
<dbReference type="SFLD" id="SFLDS00003">
    <property type="entry name" value="Haloacid_Dehalogenase"/>
    <property type="match status" value="1"/>
</dbReference>
<dbReference type="EMBL" id="AANCZP010000001">
    <property type="protein sequence ID" value="EDN8268740.1"/>
    <property type="molecule type" value="Genomic_DNA"/>
</dbReference>
<dbReference type="KEGG" id="lmv:Y193_12420"/>
<reference evidence="78 156" key="1">
    <citation type="submission" date="2016-09" db="EMBL/GenBank/DDBJ databases">
        <title>100K Listeria isolates.</title>
        <authorList>
            <person name="Chen P."/>
            <person name="Weimer B.C."/>
            <person name="Kong N."/>
            <person name="Huang B."/>
        </authorList>
    </citation>
    <scope>NUCLEOTIDE SEQUENCE [LARGE SCALE GENOMIC DNA]</scope>
    <source>
        <strain evidence="78 156">BCW_2383</strain>
    </source>
</reference>
<dbReference type="Proteomes" id="UP000540117">
    <property type="component" value="Unassembled WGS sequence"/>
</dbReference>
<dbReference type="Proteomes" id="UP000489121">
    <property type="component" value="Unassembled WGS sequence"/>
</dbReference>
<evidence type="ECO:0000313" key="138">
    <source>
        <dbReference type="Proteomes" id="UP000529135"/>
    </source>
</evidence>
<dbReference type="Proteomes" id="UP000458487">
    <property type="component" value="Unassembled WGS sequence"/>
</dbReference>
<dbReference type="EMBL" id="AAAPCR010000001">
    <property type="protein sequence ID" value="EAD8144632.1"/>
    <property type="molecule type" value="Genomic_DNA"/>
</dbReference>